<keyword evidence="1" id="KW-0472">Membrane</keyword>
<keyword evidence="1" id="KW-1133">Transmembrane helix</keyword>
<proteinExistence type="predicted"/>
<evidence type="ECO:0000313" key="3">
    <source>
        <dbReference type="Proteomes" id="UP000199208"/>
    </source>
</evidence>
<keyword evidence="1" id="KW-0812">Transmembrane</keyword>
<evidence type="ECO:0000256" key="1">
    <source>
        <dbReference type="SAM" id="Phobius"/>
    </source>
</evidence>
<dbReference type="STRING" id="1120920.SAMN03080599_01193"/>
<name>A0A1G5RWP5_9FIRM</name>
<protein>
    <submittedName>
        <fullName evidence="2">Uncharacterized protein</fullName>
    </submittedName>
</protein>
<dbReference type="EMBL" id="FMWL01000004">
    <property type="protein sequence ID" value="SCZ78288.1"/>
    <property type="molecule type" value="Genomic_DNA"/>
</dbReference>
<gene>
    <name evidence="2" type="ORF">SAMN03080599_01193</name>
</gene>
<evidence type="ECO:0000313" key="2">
    <source>
        <dbReference type="EMBL" id="SCZ78288.1"/>
    </source>
</evidence>
<dbReference type="Proteomes" id="UP000199208">
    <property type="component" value="Unassembled WGS sequence"/>
</dbReference>
<sequence>MTTFVHSVGTLIGTIFLGIMLLQPGNKNTGKVRYRLKSRYKGGLIAVYLFFIAGSLAAFVLGPVEMTPQRSVEVSFWVSLMFMMVYLQADDLMITDTGVAFQDLFGKVRGRFYPWSKVMEGKVGTNRVSFLVEGDKKPKRVGISVKTLDEATMKDIEKIVKKATGSYAKRKDRS</sequence>
<accession>A0A1G5RWP5</accession>
<organism evidence="2 3">
    <name type="scientific">Acidaminobacter hydrogenoformans DSM 2784</name>
    <dbReference type="NCBI Taxonomy" id="1120920"/>
    <lineage>
        <taxon>Bacteria</taxon>
        <taxon>Bacillati</taxon>
        <taxon>Bacillota</taxon>
        <taxon>Clostridia</taxon>
        <taxon>Peptostreptococcales</taxon>
        <taxon>Acidaminobacteraceae</taxon>
        <taxon>Acidaminobacter</taxon>
    </lineage>
</organism>
<feature type="transmembrane region" description="Helical" evidence="1">
    <location>
        <begin position="43"/>
        <end position="62"/>
    </location>
</feature>
<dbReference type="AlphaFoldDB" id="A0A1G5RWP5"/>
<keyword evidence="3" id="KW-1185">Reference proteome</keyword>
<dbReference type="RefSeq" id="WP_092589981.1">
    <property type="nucleotide sequence ID" value="NZ_FMWL01000004.1"/>
</dbReference>
<reference evidence="2 3" key="1">
    <citation type="submission" date="2016-10" db="EMBL/GenBank/DDBJ databases">
        <authorList>
            <person name="de Groot N.N."/>
        </authorList>
    </citation>
    <scope>NUCLEOTIDE SEQUENCE [LARGE SCALE GENOMIC DNA]</scope>
    <source>
        <strain evidence="2 3">DSM 2784</strain>
    </source>
</reference>
<feature type="transmembrane region" description="Helical" evidence="1">
    <location>
        <begin position="6"/>
        <end position="22"/>
    </location>
</feature>